<keyword evidence="3" id="KW-0288">FMN</keyword>
<dbReference type="SUPFAM" id="SSF52218">
    <property type="entry name" value="Flavoproteins"/>
    <property type="match status" value="1"/>
</dbReference>
<protein>
    <submittedName>
        <fullName evidence="6">FMN reductase</fullName>
    </submittedName>
</protein>
<dbReference type="Gene3D" id="3.40.50.360">
    <property type="match status" value="1"/>
</dbReference>
<proteinExistence type="inferred from homology"/>
<comment type="similarity">
    <text evidence="1">Belongs to the SsuE family.</text>
</comment>
<comment type="caution">
    <text evidence="6">The sequence shown here is derived from an EMBL/GenBank/DDBJ whole genome shotgun (WGS) entry which is preliminary data.</text>
</comment>
<dbReference type="InterPro" id="IPR051814">
    <property type="entry name" value="NAD(P)H-dep_FMN_reductase"/>
</dbReference>
<dbReference type="InterPro" id="IPR029039">
    <property type="entry name" value="Flavoprotein-like_sf"/>
</dbReference>
<organism evidence="6 7">
    <name type="scientific">Methylomonas koyamae</name>
    <dbReference type="NCBI Taxonomy" id="702114"/>
    <lineage>
        <taxon>Bacteria</taxon>
        <taxon>Pseudomonadati</taxon>
        <taxon>Pseudomonadota</taxon>
        <taxon>Gammaproteobacteria</taxon>
        <taxon>Methylococcales</taxon>
        <taxon>Methylococcaceae</taxon>
        <taxon>Methylomonas</taxon>
    </lineage>
</organism>
<evidence type="ECO:0000313" key="6">
    <source>
        <dbReference type="EMBL" id="OAI17828.1"/>
    </source>
</evidence>
<dbReference type="InterPro" id="IPR005025">
    <property type="entry name" value="FMN_Rdtase-like_dom"/>
</dbReference>
<dbReference type="Pfam" id="PF03358">
    <property type="entry name" value="FMN_red"/>
    <property type="match status" value="1"/>
</dbReference>
<sequence>MSKLNVVVVSGNLGSPSKTLVLAEQILAELELLTPIKSTIFQLAEWAAIFGPARHPGELNDEARKVLQTIASADLLIAVSPVYKGSYTGAFKHLIDFIDPNALVGVPVILAATGGGYKHALVIEHQLRPLFAFFGANALPVGIYAAEQDYDGQRFAEPVVLERISAAAKQAVDAAQTRIHSLQTTQKIA</sequence>
<dbReference type="AlphaFoldDB" id="A0A177NIF5"/>
<evidence type="ECO:0000256" key="4">
    <source>
        <dbReference type="ARBA" id="ARBA00023002"/>
    </source>
</evidence>
<dbReference type="RefSeq" id="WP_064029153.1">
    <property type="nucleotide sequence ID" value="NZ_LUUK01000175.1"/>
</dbReference>
<dbReference type="Proteomes" id="UP000077628">
    <property type="component" value="Unassembled WGS sequence"/>
</dbReference>
<feature type="domain" description="NADPH-dependent FMN reductase-like" evidence="5">
    <location>
        <begin position="5"/>
        <end position="149"/>
    </location>
</feature>
<gene>
    <name evidence="6" type="ORF">A1355_07030</name>
</gene>
<dbReference type="OrthoDB" id="1643408at2"/>
<dbReference type="STRING" id="702114.A1355_07030"/>
<evidence type="ECO:0000256" key="3">
    <source>
        <dbReference type="ARBA" id="ARBA00022643"/>
    </source>
</evidence>
<dbReference type="InterPro" id="IPR019912">
    <property type="entry name" value="FMN_Rdtase_MsuE-like"/>
</dbReference>
<name>A0A177NIF5_9GAMM</name>
<evidence type="ECO:0000259" key="5">
    <source>
        <dbReference type="Pfam" id="PF03358"/>
    </source>
</evidence>
<evidence type="ECO:0000313" key="7">
    <source>
        <dbReference type="Proteomes" id="UP000077628"/>
    </source>
</evidence>
<reference evidence="7" key="1">
    <citation type="submission" date="2016-03" db="EMBL/GenBank/DDBJ databases">
        <authorList>
            <person name="Heylen K."/>
            <person name="De Vos P."/>
            <person name="Vekeman B."/>
        </authorList>
    </citation>
    <scope>NUCLEOTIDE SEQUENCE [LARGE SCALE GENOMIC DNA]</scope>
    <source>
        <strain evidence="7">R-45383</strain>
    </source>
</reference>
<dbReference type="GO" id="GO:0016491">
    <property type="term" value="F:oxidoreductase activity"/>
    <property type="evidence" value="ECO:0007669"/>
    <property type="project" value="UniProtKB-KW"/>
</dbReference>
<keyword evidence="7" id="KW-1185">Reference proteome</keyword>
<evidence type="ECO:0000256" key="2">
    <source>
        <dbReference type="ARBA" id="ARBA00022630"/>
    </source>
</evidence>
<keyword evidence="2" id="KW-0285">Flavoprotein</keyword>
<accession>A0A177NIF5</accession>
<dbReference type="PANTHER" id="PTHR43408:SF2">
    <property type="entry name" value="FMN REDUCTASE (NADPH)"/>
    <property type="match status" value="1"/>
</dbReference>
<evidence type="ECO:0000256" key="1">
    <source>
        <dbReference type="ARBA" id="ARBA00005990"/>
    </source>
</evidence>
<dbReference type="PANTHER" id="PTHR43408">
    <property type="entry name" value="FMN REDUCTASE (NADPH)"/>
    <property type="match status" value="1"/>
</dbReference>
<dbReference type="NCBIfam" id="TIGR03566">
    <property type="entry name" value="FMN_reduc_MsuE"/>
    <property type="match status" value="1"/>
</dbReference>
<keyword evidence="4" id="KW-0560">Oxidoreductase</keyword>
<dbReference type="EMBL" id="LUUK01000175">
    <property type="protein sequence ID" value="OAI17828.1"/>
    <property type="molecule type" value="Genomic_DNA"/>
</dbReference>